<evidence type="ECO:0000313" key="3">
    <source>
        <dbReference type="Proteomes" id="UP000762676"/>
    </source>
</evidence>
<keyword evidence="3" id="KW-1185">Reference proteome</keyword>
<gene>
    <name evidence="2" type="ORF">ElyMa_005551200</name>
</gene>
<protein>
    <submittedName>
        <fullName evidence="2">Uncharacterized protein</fullName>
    </submittedName>
</protein>
<comment type="caution">
    <text evidence="2">The sequence shown here is derived from an EMBL/GenBank/DDBJ whole genome shotgun (WGS) entry which is preliminary data.</text>
</comment>
<proteinExistence type="predicted"/>
<accession>A0AAV4F0D0</accession>
<feature type="compositionally biased region" description="Basic and acidic residues" evidence="1">
    <location>
        <begin position="67"/>
        <end position="79"/>
    </location>
</feature>
<reference evidence="2 3" key="1">
    <citation type="journal article" date="2021" name="Elife">
        <title>Chloroplast acquisition without the gene transfer in kleptoplastic sea slugs, Plakobranchus ocellatus.</title>
        <authorList>
            <person name="Maeda T."/>
            <person name="Takahashi S."/>
            <person name="Yoshida T."/>
            <person name="Shimamura S."/>
            <person name="Takaki Y."/>
            <person name="Nagai Y."/>
            <person name="Toyoda A."/>
            <person name="Suzuki Y."/>
            <person name="Arimoto A."/>
            <person name="Ishii H."/>
            <person name="Satoh N."/>
            <person name="Nishiyama T."/>
            <person name="Hasebe M."/>
            <person name="Maruyama T."/>
            <person name="Minagawa J."/>
            <person name="Obokata J."/>
            <person name="Shigenobu S."/>
        </authorList>
    </citation>
    <scope>NUCLEOTIDE SEQUENCE [LARGE SCALE GENOMIC DNA]</scope>
</reference>
<feature type="compositionally biased region" description="Low complexity" evidence="1">
    <location>
        <begin position="107"/>
        <end position="119"/>
    </location>
</feature>
<evidence type="ECO:0000256" key="1">
    <source>
        <dbReference type="SAM" id="MobiDB-lite"/>
    </source>
</evidence>
<name>A0AAV4F0D0_9GAST</name>
<evidence type="ECO:0000313" key="2">
    <source>
        <dbReference type="EMBL" id="GFR66153.1"/>
    </source>
</evidence>
<sequence>MIESTANLHETRVGQADRSTIILCCKEDFSREQLSYSDQTLDVMWDKYKVIILRIKVTKKMTIKSRGCNEYDDNYHNDGHDDDNDDDDDDDYDDDDDDDDDDDEHTAAFTTTNITTLKK</sequence>
<feature type="region of interest" description="Disordered" evidence="1">
    <location>
        <begin position="67"/>
        <end position="119"/>
    </location>
</feature>
<dbReference type="Proteomes" id="UP000762676">
    <property type="component" value="Unassembled WGS sequence"/>
</dbReference>
<organism evidence="2 3">
    <name type="scientific">Elysia marginata</name>
    <dbReference type="NCBI Taxonomy" id="1093978"/>
    <lineage>
        <taxon>Eukaryota</taxon>
        <taxon>Metazoa</taxon>
        <taxon>Spiralia</taxon>
        <taxon>Lophotrochozoa</taxon>
        <taxon>Mollusca</taxon>
        <taxon>Gastropoda</taxon>
        <taxon>Heterobranchia</taxon>
        <taxon>Euthyneura</taxon>
        <taxon>Panpulmonata</taxon>
        <taxon>Sacoglossa</taxon>
        <taxon>Placobranchoidea</taxon>
        <taxon>Plakobranchidae</taxon>
        <taxon>Elysia</taxon>
    </lineage>
</organism>
<dbReference type="EMBL" id="BMAT01011069">
    <property type="protein sequence ID" value="GFR66153.1"/>
    <property type="molecule type" value="Genomic_DNA"/>
</dbReference>
<dbReference type="AlphaFoldDB" id="A0AAV4F0D0"/>
<feature type="compositionally biased region" description="Acidic residues" evidence="1">
    <location>
        <begin position="80"/>
        <end position="104"/>
    </location>
</feature>